<keyword evidence="10" id="KW-0812">Transmembrane</keyword>
<dbReference type="SMART" id="SM00184">
    <property type="entry name" value="RING"/>
    <property type="match status" value="1"/>
</dbReference>
<comment type="catalytic activity">
    <reaction evidence="1">
        <text>S-ubiquitinyl-[E2 ubiquitin-conjugating enzyme]-L-cysteine + [acceptor protein]-L-lysine = [E2 ubiquitin-conjugating enzyme]-L-cysteine + N(6)-ubiquitinyl-[acceptor protein]-L-lysine.</text>
        <dbReference type="EC" id="2.3.2.27"/>
    </reaction>
</comment>
<keyword evidence="13" id="KW-1185">Reference proteome</keyword>
<proteinExistence type="predicted"/>
<evidence type="ECO:0000256" key="10">
    <source>
        <dbReference type="SAM" id="Phobius"/>
    </source>
</evidence>
<keyword evidence="5" id="KW-0479">Metal-binding</keyword>
<dbReference type="PANTHER" id="PTHR46913:SF8">
    <property type="entry name" value="RING-TYPE E3 UBIQUITIN TRANSFERASE"/>
    <property type="match status" value="1"/>
</dbReference>
<evidence type="ECO:0000256" key="7">
    <source>
        <dbReference type="ARBA" id="ARBA00022786"/>
    </source>
</evidence>
<evidence type="ECO:0000256" key="2">
    <source>
        <dbReference type="ARBA" id="ARBA00004906"/>
    </source>
</evidence>
<dbReference type="Proteomes" id="UP000242715">
    <property type="component" value="Unassembled WGS sequence"/>
</dbReference>
<evidence type="ECO:0000256" key="3">
    <source>
        <dbReference type="ARBA" id="ARBA00012483"/>
    </source>
</evidence>
<keyword evidence="6 9" id="KW-0863">Zinc-finger</keyword>
<dbReference type="PROSITE" id="PS50089">
    <property type="entry name" value="ZF_RING_2"/>
    <property type="match status" value="1"/>
</dbReference>
<dbReference type="Gene3D" id="3.30.40.10">
    <property type="entry name" value="Zinc/RING finger domain, C3HC4 (zinc finger)"/>
    <property type="match status" value="1"/>
</dbReference>
<dbReference type="PANTHER" id="PTHR46913">
    <property type="entry name" value="RING-H2 FINGER PROTEIN ATL16"/>
    <property type="match status" value="1"/>
</dbReference>
<dbReference type="EMBL" id="DF973306">
    <property type="protein sequence ID" value="GAU25186.1"/>
    <property type="molecule type" value="Genomic_DNA"/>
</dbReference>
<evidence type="ECO:0000259" key="11">
    <source>
        <dbReference type="PROSITE" id="PS50089"/>
    </source>
</evidence>
<dbReference type="GO" id="GO:0016567">
    <property type="term" value="P:protein ubiquitination"/>
    <property type="evidence" value="ECO:0007669"/>
    <property type="project" value="InterPro"/>
</dbReference>
<evidence type="ECO:0000256" key="8">
    <source>
        <dbReference type="ARBA" id="ARBA00022833"/>
    </source>
</evidence>
<dbReference type="InterPro" id="IPR001841">
    <property type="entry name" value="Znf_RING"/>
</dbReference>
<evidence type="ECO:0000256" key="1">
    <source>
        <dbReference type="ARBA" id="ARBA00000900"/>
    </source>
</evidence>
<sequence>MAQSSSHYALTIFAIVVLSILAIVFIFINYLILVTKCCLNWHPLRWFSILPPQQNEEPFIAFSPRVWNRGVDESVIQEIPTFQFTKRGDSNDDHQTVKGCVVCLNSFQEQDMLKVLPNCSHHFHLDCINIWLQTNANCPLCRTSISGNTLFPTNHIIPAPSSSPQDSQLLSNIGSDEDYVVIELWGEGANRGTMSHMQQERNEPIERLESLSRTHSTTRKMEEEKKVVQLKPWKCHHGSIMGDECIDVRKKDEQFSSIQPIRRSFSLDSASDRKVYLDVQDIIQQNNRHQSKDCGNEDCNSSRGRRSFFPFRYDRV</sequence>
<evidence type="ECO:0000313" key="13">
    <source>
        <dbReference type="Proteomes" id="UP000242715"/>
    </source>
</evidence>
<evidence type="ECO:0000256" key="4">
    <source>
        <dbReference type="ARBA" id="ARBA00022679"/>
    </source>
</evidence>
<keyword evidence="4" id="KW-0808">Transferase</keyword>
<gene>
    <name evidence="12" type="ORF">TSUD_150850</name>
</gene>
<dbReference type="AlphaFoldDB" id="A0A2Z6M0K0"/>
<dbReference type="Pfam" id="PF13639">
    <property type="entry name" value="zf-RING_2"/>
    <property type="match status" value="1"/>
</dbReference>
<accession>A0A2Z6M0K0</accession>
<evidence type="ECO:0000256" key="5">
    <source>
        <dbReference type="ARBA" id="ARBA00022723"/>
    </source>
</evidence>
<feature type="domain" description="RING-type" evidence="11">
    <location>
        <begin position="100"/>
        <end position="142"/>
    </location>
</feature>
<dbReference type="InterPro" id="IPR044600">
    <property type="entry name" value="ATL1/ATL16-like"/>
</dbReference>
<evidence type="ECO:0000256" key="6">
    <source>
        <dbReference type="ARBA" id="ARBA00022771"/>
    </source>
</evidence>
<keyword evidence="8" id="KW-0862">Zinc</keyword>
<dbReference type="OrthoDB" id="8062037at2759"/>
<keyword evidence="7" id="KW-0833">Ubl conjugation pathway</keyword>
<organism evidence="12 13">
    <name type="scientific">Trifolium subterraneum</name>
    <name type="common">Subterranean clover</name>
    <dbReference type="NCBI Taxonomy" id="3900"/>
    <lineage>
        <taxon>Eukaryota</taxon>
        <taxon>Viridiplantae</taxon>
        <taxon>Streptophyta</taxon>
        <taxon>Embryophyta</taxon>
        <taxon>Tracheophyta</taxon>
        <taxon>Spermatophyta</taxon>
        <taxon>Magnoliopsida</taxon>
        <taxon>eudicotyledons</taxon>
        <taxon>Gunneridae</taxon>
        <taxon>Pentapetalae</taxon>
        <taxon>rosids</taxon>
        <taxon>fabids</taxon>
        <taxon>Fabales</taxon>
        <taxon>Fabaceae</taxon>
        <taxon>Papilionoideae</taxon>
        <taxon>50 kb inversion clade</taxon>
        <taxon>NPAAA clade</taxon>
        <taxon>Hologalegina</taxon>
        <taxon>IRL clade</taxon>
        <taxon>Trifolieae</taxon>
        <taxon>Trifolium</taxon>
    </lineage>
</organism>
<comment type="pathway">
    <text evidence="2">Protein modification; protein ubiquitination.</text>
</comment>
<dbReference type="GO" id="GO:0061630">
    <property type="term" value="F:ubiquitin protein ligase activity"/>
    <property type="evidence" value="ECO:0007669"/>
    <property type="project" value="UniProtKB-EC"/>
</dbReference>
<evidence type="ECO:0000256" key="9">
    <source>
        <dbReference type="PROSITE-ProRule" id="PRU00175"/>
    </source>
</evidence>
<dbReference type="EC" id="2.3.2.27" evidence="3"/>
<keyword evidence="10" id="KW-0472">Membrane</keyword>
<feature type="transmembrane region" description="Helical" evidence="10">
    <location>
        <begin position="12"/>
        <end position="33"/>
    </location>
</feature>
<dbReference type="SUPFAM" id="SSF57850">
    <property type="entry name" value="RING/U-box"/>
    <property type="match status" value="1"/>
</dbReference>
<evidence type="ECO:0000313" key="12">
    <source>
        <dbReference type="EMBL" id="GAU25186.1"/>
    </source>
</evidence>
<reference evidence="13" key="1">
    <citation type="journal article" date="2017" name="Front. Plant Sci.">
        <title>Climate Clever Clovers: New Paradigm to Reduce the Environmental Footprint of Ruminants by Breeding Low Methanogenic Forages Utilizing Haplotype Variation.</title>
        <authorList>
            <person name="Kaur P."/>
            <person name="Appels R."/>
            <person name="Bayer P.E."/>
            <person name="Keeble-Gagnere G."/>
            <person name="Wang J."/>
            <person name="Hirakawa H."/>
            <person name="Shirasawa K."/>
            <person name="Vercoe P."/>
            <person name="Stefanova K."/>
            <person name="Durmic Z."/>
            <person name="Nichols P."/>
            <person name="Revell C."/>
            <person name="Isobe S.N."/>
            <person name="Edwards D."/>
            <person name="Erskine W."/>
        </authorList>
    </citation>
    <scope>NUCLEOTIDE SEQUENCE [LARGE SCALE GENOMIC DNA]</scope>
    <source>
        <strain evidence="13">cv. Daliak</strain>
    </source>
</reference>
<protein>
    <recommendedName>
        <fullName evidence="3">RING-type E3 ubiquitin transferase</fullName>
        <ecNumber evidence="3">2.3.2.27</ecNumber>
    </recommendedName>
</protein>
<dbReference type="InterPro" id="IPR013083">
    <property type="entry name" value="Znf_RING/FYVE/PHD"/>
</dbReference>
<name>A0A2Z6M0K0_TRISU</name>
<keyword evidence="10" id="KW-1133">Transmembrane helix</keyword>
<dbReference type="GO" id="GO:0008270">
    <property type="term" value="F:zinc ion binding"/>
    <property type="evidence" value="ECO:0007669"/>
    <property type="project" value="UniProtKB-KW"/>
</dbReference>